<dbReference type="PROSITE" id="PS50950">
    <property type="entry name" value="ZF_THAP"/>
    <property type="match status" value="1"/>
</dbReference>
<evidence type="ECO:0000256" key="9">
    <source>
        <dbReference type="ARBA" id="ARBA00023163"/>
    </source>
</evidence>
<gene>
    <name evidence="18" type="ORF">AAFF_G00323840</name>
</gene>
<evidence type="ECO:0000259" key="15">
    <source>
        <dbReference type="PROSITE" id="PS50804"/>
    </source>
</evidence>
<dbReference type="GO" id="GO:0005634">
    <property type="term" value="C:nucleus"/>
    <property type="evidence" value="ECO:0007669"/>
    <property type="project" value="UniProtKB-SubCell"/>
</dbReference>
<dbReference type="Gene3D" id="1.10.4020.10">
    <property type="entry name" value="DNA breaking-rejoining enzymes"/>
    <property type="match status" value="1"/>
</dbReference>
<comment type="subcellular location">
    <subcellularLocation>
        <location evidence="2">Nucleus</location>
    </subcellularLocation>
</comment>
<sequence length="994" mass="109799">MERERNTISANTAFFKANEMPRRCVIGGCNSINTGVTLHFWPKNEKLAHKWDRFARIKRADWAKGTPGVSTICGAHFLPTDYDGYEQWKAGFVSRLRLKNGAVPTVNARFSGAPDTGVARPKSRASAVINRCLAATITDGVEDSSSSSVSHSDVGESTPLVPVPELCHQGTQCTSIGPPLKSIRCQTISPDMRSIGVQCTIIGDEQELGMELEQEDEDDDDMEDEDYHPSEDEDDDELTLTGCEIFWCRNLGQSSTPLTAMEDFPLSQLAEHLAVMPSLGQALIRSHEQHQQALHAMTASKAADRAVLLELLKAKEASPTPTPIQSDIRMKKMGPDDDPEAFVDLFERMATECGWPMSEWALRLLPLLSGESQIAAHSVAASAITDYPNFRATVLDRVGSKAEGHRRRLRELRFAEVGRPLAYAQQLLDCCRCWLQPEIHSPEEMVQLVALEQFILGLPKGTSDWLRLLQPPALAAAVELAENHMTVSEDAGSRTQRSGGLKSPSSLSSPRPHPPAKQDSPTPEESFLKPVQVERQEVKASTCSCAIGRAKCHHVAALLIWAEKSLTRTDVGCVWKRATTPKTDDITAKRVSVIAPSTSQAGVKGPVTQEDREWALKSLAQLDRFTGLGWILAPETPQELHFCTDLSSSAMQAGVCLRQDTETTLPELSEQHRIRQKEEELSGLESVHMAESETECAAPGLNTLEPECVTAHSGVSDLHHTHTSLIKTESDLDSTHTGDLIKTESLDSTELGYVPHLHPDQIKTETDDGAYLKTEQDSDLQDIKCVIIESDQMKCESSESLVSELMNINEQSPLNDHKRIHTGEKRHTCTHCGKCFREASTLNKHLRIHASEKPYTCTECGKGFGSASNLNTHVRIHTGEKPYKCTECGKCFRLVSALSTHLRIHTGEKPYTCTHCGNCFREASTLNKHLRIHTGGKPYKCTECGKCFREVATLNTHLRIHTGEKPYTCTHCGKCFRLASTLNTHVRIHTGEKP</sequence>
<dbReference type="InterPro" id="IPR038269">
    <property type="entry name" value="SCAN_sf"/>
</dbReference>
<feature type="region of interest" description="Disordered" evidence="13">
    <location>
        <begin position="212"/>
        <end position="237"/>
    </location>
</feature>
<evidence type="ECO:0000256" key="4">
    <source>
        <dbReference type="ARBA" id="ARBA00022737"/>
    </source>
</evidence>
<accession>A0AAD7W0M9</accession>
<feature type="region of interest" description="Disordered" evidence="13">
    <location>
        <begin position="486"/>
        <end position="525"/>
    </location>
</feature>
<dbReference type="PROSITE" id="PS50966">
    <property type="entry name" value="ZF_SWIM"/>
    <property type="match status" value="1"/>
</dbReference>
<dbReference type="PANTHER" id="PTHR23226:SF272">
    <property type="entry name" value="ZINC FINGER PROTEIN 75D"/>
    <property type="match status" value="1"/>
</dbReference>
<feature type="domain" description="C2H2-type" evidence="14">
    <location>
        <begin position="939"/>
        <end position="966"/>
    </location>
</feature>
<dbReference type="GO" id="GO:0000981">
    <property type="term" value="F:DNA-binding transcription factor activity, RNA polymerase II-specific"/>
    <property type="evidence" value="ECO:0007669"/>
    <property type="project" value="TreeGrafter"/>
</dbReference>
<dbReference type="SMART" id="SM00980">
    <property type="entry name" value="THAP"/>
    <property type="match status" value="1"/>
</dbReference>
<keyword evidence="9" id="KW-0804">Transcription</keyword>
<dbReference type="FunFam" id="3.30.160.60:FF:001270">
    <property type="entry name" value="zinc finger protein 583 isoform X1"/>
    <property type="match status" value="2"/>
</dbReference>
<evidence type="ECO:0000313" key="18">
    <source>
        <dbReference type="EMBL" id="KAJ8367238.1"/>
    </source>
</evidence>
<keyword evidence="7" id="KW-0805">Transcription regulation</keyword>
<keyword evidence="10" id="KW-0539">Nucleus</keyword>
<evidence type="ECO:0000256" key="13">
    <source>
        <dbReference type="SAM" id="MobiDB-lite"/>
    </source>
</evidence>
<keyword evidence="8 12" id="KW-0238">DNA-binding</keyword>
<dbReference type="InterPro" id="IPR036236">
    <property type="entry name" value="Znf_C2H2_sf"/>
</dbReference>
<name>A0AAD7W0M9_9TELE</name>
<dbReference type="Pfam" id="PF05485">
    <property type="entry name" value="THAP"/>
    <property type="match status" value="1"/>
</dbReference>
<evidence type="ECO:0000256" key="12">
    <source>
        <dbReference type="PROSITE-ProRule" id="PRU00309"/>
    </source>
</evidence>
<dbReference type="PROSITE" id="PS00028">
    <property type="entry name" value="ZINC_FINGER_C2H2_1"/>
    <property type="match status" value="6"/>
</dbReference>
<feature type="domain" description="SWIM-type" evidence="17">
    <location>
        <begin position="529"/>
        <end position="563"/>
    </location>
</feature>
<evidence type="ECO:0000256" key="7">
    <source>
        <dbReference type="ARBA" id="ARBA00023015"/>
    </source>
</evidence>
<dbReference type="GO" id="GO:0000978">
    <property type="term" value="F:RNA polymerase II cis-regulatory region sequence-specific DNA binding"/>
    <property type="evidence" value="ECO:0007669"/>
    <property type="project" value="TreeGrafter"/>
</dbReference>
<comment type="caution">
    <text evidence="18">The sequence shown here is derived from an EMBL/GenBank/DDBJ whole genome shotgun (WGS) entry which is preliminary data.</text>
</comment>
<feature type="domain" description="C2H2-type" evidence="14">
    <location>
        <begin position="827"/>
        <end position="854"/>
    </location>
</feature>
<feature type="domain" description="C2H2-type" evidence="14">
    <location>
        <begin position="967"/>
        <end position="994"/>
    </location>
</feature>
<keyword evidence="3" id="KW-0479">Metal-binding</keyword>
<dbReference type="Proteomes" id="UP001221898">
    <property type="component" value="Unassembled WGS sequence"/>
</dbReference>
<protein>
    <submittedName>
        <fullName evidence="18">Uncharacterized protein</fullName>
    </submittedName>
</protein>
<dbReference type="Pfam" id="PF02023">
    <property type="entry name" value="SCAN"/>
    <property type="match status" value="1"/>
</dbReference>
<dbReference type="SMART" id="SM00431">
    <property type="entry name" value="SCAN"/>
    <property type="match status" value="1"/>
</dbReference>
<dbReference type="PROSITE" id="PS50804">
    <property type="entry name" value="SCAN_BOX"/>
    <property type="match status" value="1"/>
</dbReference>
<dbReference type="SUPFAM" id="SSF57716">
    <property type="entry name" value="Glucocorticoid receptor-like (DNA-binding domain)"/>
    <property type="match status" value="1"/>
</dbReference>
<dbReference type="GO" id="GO:0008270">
    <property type="term" value="F:zinc ion binding"/>
    <property type="evidence" value="ECO:0007669"/>
    <property type="project" value="UniProtKB-KW"/>
</dbReference>
<dbReference type="PANTHER" id="PTHR23226">
    <property type="entry name" value="ZINC FINGER AND SCAN DOMAIN-CONTAINING"/>
    <property type="match status" value="1"/>
</dbReference>
<evidence type="ECO:0000256" key="8">
    <source>
        <dbReference type="ARBA" id="ARBA00023125"/>
    </source>
</evidence>
<dbReference type="SUPFAM" id="SSF57667">
    <property type="entry name" value="beta-beta-alpha zinc fingers"/>
    <property type="match status" value="3"/>
</dbReference>
<comment type="function">
    <text evidence="1">May be involved in transcriptional regulation.</text>
</comment>
<dbReference type="InterPro" id="IPR003309">
    <property type="entry name" value="SCAN_dom"/>
</dbReference>
<proteinExistence type="predicted"/>
<dbReference type="SMART" id="SM00355">
    <property type="entry name" value="ZnF_C2H2"/>
    <property type="match status" value="6"/>
</dbReference>
<evidence type="ECO:0000256" key="5">
    <source>
        <dbReference type="ARBA" id="ARBA00022771"/>
    </source>
</evidence>
<dbReference type="InterPro" id="IPR013087">
    <property type="entry name" value="Znf_C2H2_type"/>
</dbReference>
<dbReference type="Gene3D" id="3.30.160.60">
    <property type="entry name" value="Classic Zinc Finger"/>
    <property type="match status" value="6"/>
</dbReference>
<feature type="domain" description="C2H2-type" evidence="14">
    <location>
        <begin position="855"/>
        <end position="882"/>
    </location>
</feature>
<keyword evidence="19" id="KW-1185">Reference proteome</keyword>
<feature type="domain" description="THAP-type" evidence="16">
    <location>
        <begin position="20"/>
        <end position="107"/>
    </location>
</feature>
<evidence type="ECO:0000256" key="2">
    <source>
        <dbReference type="ARBA" id="ARBA00004123"/>
    </source>
</evidence>
<evidence type="ECO:0000259" key="17">
    <source>
        <dbReference type="PROSITE" id="PS50966"/>
    </source>
</evidence>
<evidence type="ECO:0000256" key="6">
    <source>
        <dbReference type="ARBA" id="ARBA00022833"/>
    </source>
</evidence>
<evidence type="ECO:0000256" key="1">
    <source>
        <dbReference type="ARBA" id="ARBA00003767"/>
    </source>
</evidence>
<dbReference type="FunFam" id="3.30.160.60:FF:000097">
    <property type="entry name" value="Zinc finger protein"/>
    <property type="match status" value="1"/>
</dbReference>
<evidence type="ECO:0000256" key="11">
    <source>
        <dbReference type="PROSITE-ProRule" id="PRU00042"/>
    </source>
</evidence>
<dbReference type="AlphaFoldDB" id="A0AAD7W0M9"/>
<organism evidence="18 19">
    <name type="scientific">Aldrovandia affinis</name>
    <dbReference type="NCBI Taxonomy" id="143900"/>
    <lineage>
        <taxon>Eukaryota</taxon>
        <taxon>Metazoa</taxon>
        <taxon>Chordata</taxon>
        <taxon>Craniata</taxon>
        <taxon>Vertebrata</taxon>
        <taxon>Euteleostomi</taxon>
        <taxon>Actinopterygii</taxon>
        <taxon>Neopterygii</taxon>
        <taxon>Teleostei</taxon>
        <taxon>Notacanthiformes</taxon>
        <taxon>Halosauridae</taxon>
        <taxon>Aldrovandia</taxon>
    </lineage>
</organism>
<keyword evidence="6" id="KW-0862">Zinc</keyword>
<evidence type="ECO:0000259" key="16">
    <source>
        <dbReference type="PROSITE" id="PS50950"/>
    </source>
</evidence>
<dbReference type="EMBL" id="JAINUG010000493">
    <property type="protein sequence ID" value="KAJ8367238.1"/>
    <property type="molecule type" value="Genomic_DNA"/>
</dbReference>
<reference evidence="18" key="1">
    <citation type="journal article" date="2023" name="Science">
        <title>Genome structures resolve the early diversification of teleost fishes.</title>
        <authorList>
            <person name="Parey E."/>
            <person name="Louis A."/>
            <person name="Montfort J."/>
            <person name="Bouchez O."/>
            <person name="Roques C."/>
            <person name="Iampietro C."/>
            <person name="Lluch J."/>
            <person name="Castinel A."/>
            <person name="Donnadieu C."/>
            <person name="Desvignes T."/>
            <person name="Floi Bucao C."/>
            <person name="Jouanno E."/>
            <person name="Wen M."/>
            <person name="Mejri S."/>
            <person name="Dirks R."/>
            <person name="Jansen H."/>
            <person name="Henkel C."/>
            <person name="Chen W.J."/>
            <person name="Zahm M."/>
            <person name="Cabau C."/>
            <person name="Klopp C."/>
            <person name="Thompson A.W."/>
            <person name="Robinson-Rechavi M."/>
            <person name="Braasch I."/>
            <person name="Lecointre G."/>
            <person name="Bobe J."/>
            <person name="Postlethwait J.H."/>
            <person name="Berthelot C."/>
            <person name="Roest Crollius H."/>
            <person name="Guiguen Y."/>
        </authorList>
    </citation>
    <scope>NUCLEOTIDE SEQUENCE</scope>
    <source>
        <strain evidence="18">NC1722</strain>
    </source>
</reference>
<feature type="domain" description="C2H2-type" evidence="14">
    <location>
        <begin position="911"/>
        <end position="938"/>
    </location>
</feature>
<evidence type="ECO:0000256" key="3">
    <source>
        <dbReference type="ARBA" id="ARBA00022723"/>
    </source>
</evidence>
<dbReference type="PROSITE" id="PS50157">
    <property type="entry name" value="ZINC_FINGER_C2H2_2"/>
    <property type="match status" value="6"/>
</dbReference>
<evidence type="ECO:0000256" key="10">
    <source>
        <dbReference type="ARBA" id="ARBA00023242"/>
    </source>
</evidence>
<dbReference type="FunFam" id="3.30.160.60:FF:000624">
    <property type="entry name" value="zinc finger protein 697"/>
    <property type="match status" value="1"/>
</dbReference>
<dbReference type="FunFam" id="3.30.160.60:FF:002282">
    <property type="entry name" value="Wu:fb97d07 protein"/>
    <property type="match status" value="1"/>
</dbReference>
<feature type="domain" description="C2H2-type" evidence="14">
    <location>
        <begin position="883"/>
        <end position="910"/>
    </location>
</feature>
<keyword evidence="5 11" id="KW-0863">Zinc-finger</keyword>
<dbReference type="SUPFAM" id="SSF47353">
    <property type="entry name" value="Retrovirus capsid dimerization domain-like"/>
    <property type="match status" value="1"/>
</dbReference>
<dbReference type="FunFam" id="3.30.160.60:FF:002005">
    <property type="entry name" value="Zinc finger protein 200"/>
    <property type="match status" value="1"/>
</dbReference>
<dbReference type="InterPro" id="IPR007527">
    <property type="entry name" value="Znf_SWIM"/>
</dbReference>
<dbReference type="InterPro" id="IPR006612">
    <property type="entry name" value="THAP_Znf"/>
</dbReference>
<dbReference type="Pfam" id="PF00096">
    <property type="entry name" value="zf-C2H2"/>
    <property type="match status" value="6"/>
</dbReference>
<feature type="domain" description="SCAN box" evidence="15">
    <location>
        <begin position="406"/>
        <end position="483"/>
    </location>
</feature>
<keyword evidence="4" id="KW-0677">Repeat</keyword>
<evidence type="ECO:0000313" key="19">
    <source>
        <dbReference type="Proteomes" id="UP001221898"/>
    </source>
</evidence>
<evidence type="ECO:0000259" key="14">
    <source>
        <dbReference type="PROSITE" id="PS50157"/>
    </source>
</evidence>